<feature type="coiled-coil region" evidence="1">
    <location>
        <begin position="31"/>
        <end position="65"/>
    </location>
</feature>
<dbReference type="EMBL" id="CP032093">
    <property type="protein sequence ID" value="AXY01215.1"/>
    <property type="molecule type" value="Genomic_DNA"/>
</dbReference>
<evidence type="ECO:0000313" key="4">
    <source>
        <dbReference type="Proteomes" id="UP000262832"/>
    </source>
</evidence>
<accession>A0ABM6YTZ9</accession>
<evidence type="ECO:0000256" key="2">
    <source>
        <dbReference type="SAM" id="Phobius"/>
    </source>
</evidence>
<protein>
    <submittedName>
        <fullName evidence="3">Uncharacterized protein</fullName>
    </submittedName>
</protein>
<sequence>MEYYREVVELLGGVTLVLGGLFAFISKIWLSRIIERNKSDLAIELKKLEQDLTSANQRLDAQLQHSVFVSQVQFDKEYRIYGDAWKLLVELKIVTSQLRPIFDHIDPSQSEEERKAERYNQFINPFNAFSTTLEKNKPFFSESVYAALSAVRNACYDESVDYKYGKSADRDYYEKAVENNRNIGKLVDLACEAMRFRLNEVQVK</sequence>
<keyword evidence="2" id="KW-0812">Transmembrane</keyword>
<gene>
    <name evidence="3" type="ORF">D1115_08430</name>
</gene>
<proteinExistence type="predicted"/>
<feature type="transmembrane region" description="Helical" evidence="2">
    <location>
        <begin position="12"/>
        <end position="30"/>
    </location>
</feature>
<reference evidence="3 4" key="1">
    <citation type="submission" date="2018-08" db="EMBL/GenBank/DDBJ databases">
        <title>Genomic taxonomy of the Vibrionaceae family.</title>
        <authorList>
            <person name="Gomez-Gil B."/>
            <person name="Tanaka M."/>
            <person name="Sawabe T."/>
            <person name="Enciso-Ibarra K."/>
        </authorList>
    </citation>
    <scope>NUCLEOTIDE SEQUENCE [LARGE SCALE GENOMIC DNA]</scope>
    <source>
        <strain evidence="3 4">CAIM 1831</strain>
    </source>
</reference>
<evidence type="ECO:0000256" key="1">
    <source>
        <dbReference type="SAM" id="Coils"/>
    </source>
</evidence>
<evidence type="ECO:0000313" key="3">
    <source>
        <dbReference type="EMBL" id="AXY01215.1"/>
    </source>
</evidence>
<keyword evidence="1" id="KW-0175">Coiled coil</keyword>
<organism evidence="3 4">
    <name type="scientific">Vibrio alfacsensis</name>
    <dbReference type="NCBI Taxonomy" id="1074311"/>
    <lineage>
        <taxon>Bacteria</taxon>
        <taxon>Pseudomonadati</taxon>
        <taxon>Pseudomonadota</taxon>
        <taxon>Gammaproteobacteria</taxon>
        <taxon>Vibrionales</taxon>
        <taxon>Vibrionaceae</taxon>
        <taxon>Vibrio</taxon>
    </lineage>
</organism>
<dbReference type="RefSeq" id="WP_128811036.1">
    <property type="nucleotide sequence ID" value="NZ_CP032093.1"/>
</dbReference>
<dbReference type="Proteomes" id="UP000262832">
    <property type="component" value="Chromosome I"/>
</dbReference>
<keyword evidence="2" id="KW-1133">Transmembrane helix</keyword>
<name>A0ABM6YTZ9_9VIBR</name>
<keyword evidence="4" id="KW-1185">Reference proteome</keyword>
<keyword evidence="2" id="KW-0472">Membrane</keyword>